<dbReference type="RefSeq" id="WP_202957783.1">
    <property type="nucleotide sequence ID" value="NZ_JAPCID010000030.1"/>
</dbReference>
<proteinExistence type="predicted"/>
<organism evidence="5 6">
    <name type="scientific">Solirubrobacter deserti</name>
    <dbReference type="NCBI Taxonomy" id="2282478"/>
    <lineage>
        <taxon>Bacteria</taxon>
        <taxon>Bacillati</taxon>
        <taxon>Actinomycetota</taxon>
        <taxon>Thermoleophilia</taxon>
        <taxon>Solirubrobacterales</taxon>
        <taxon>Solirubrobacteraceae</taxon>
        <taxon>Solirubrobacter</taxon>
    </lineage>
</organism>
<dbReference type="InterPro" id="IPR036691">
    <property type="entry name" value="Endo/exonu/phosph_ase_sf"/>
</dbReference>
<gene>
    <name evidence="5" type="ORF">OJ962_20360</name>
</gene>
<dbReference type="PANTHER" id="PTHR42834">
    <property type="entry name" value="ENDONUCLEASE/EXONUCLEASE/PHOSPHATASE FAMILY PROTEIN (AFU_ORTHOLOGUE AFUA_3G09210)"/>
    <property type="match status" value="1"/>
</dbReference>
<dbReference type="Gene3D" id="3.60.10.10">
    <property type="entry name" value="Endonuclease/exonuclease/phosphatase"/>
    <property type="match status" value="1"/>
</dbReference>
<dbReference type="InterPro" id="IPR014755">
    <property type="entry name" value="Cu-Rt/internalin_Ig-like"/>
</dbReference>
<dbReference type="Pfam" id="PF03372">
    <property type="entry name" value="Exo_endo_phos"/>
    <property type="match status" value="1"/>
</dbReference>
<dbReference type="InterPro" id="IPR001322">
    <property type="entry name" value="Lamin_tail_dom"/>
</dbReference>
<comment type="caution">
    <text evidence="5">The sequence shown here is derived from an EMBL/GenBank/DDBJ whole genome shotgun (WGS) entry which is preliminary data.</text>
</comment>
<dbReference type="Proteomes" id="UP001147700">
    <property type="component" value="Unassembled WGS sequence"/>
</dbReference>
<evidence type="ECO:0000256" key="3">
    <source>
        <dbReference type="SAM" id="SignalP"/>
    </source>
</evidence>
<dbReference type="InterPro" id="IPR005135">
    <property type="entry name" value="Endo/exonuclease/phosphatase"/>
</dbReference>
<reference evidence="5" key="1">
    <citation type="submission" date="2022-10" db="EMBL/GenBank/DDBJ databases">
        <title>The WGS of Solirubrobacter sp. CPCC 204708.</title>
        <authorList>
            <person name="Jiang Z."/>
        </authorList>
    </citation>
    <scope>NUCLEOTIDE SEQUENCE</scope>
    <source>
        <strain evidence="5">CPCC 204708</strain>
    </source>
</reference>
<keyword evidence="6" id="KW-1185">Reference proteome</keyword>
<sequence length="920" mass="98212">MRRIAGIALIALTATAVGAEAAAAQAGSETVVISEFRTRGPAGGNDEFVELRNRSAAPVDISGWLLQGCASGTPGNASTRATVPGGVTLAPNQSYLFANDATGGYSGTVAPDQIYGTGFTDFSSTNFAGIRLVTGSTTVDGVGAPQSPCREGTGITTPTTSTDSAFERTGGTADTNDNAADFQGPKAGDPQNRGGGGDPVPEVESSEPADNANNVARGANLRVTFSEPVEPAANTVSLTCDDTAVAVTVTGESDTVYVLDPQADLPAGATCVLRVEGDGYGGADYSATFTTTGQEGLRIHDIQGAAHLSPYRNTLVAGVEGIVTARRFNGFYIQDPRPDRDPKTSEGIFVFTGSALPAAAQPGAKVSVSGRVTEFRPSCTPSCAAPDFPNGDFGASAYANLTITEIDRATVTASGTGTIRPTLVGRGGRVPPEAVIDNDTPDPQADEPPLITGNVEEPGSRFDPEQDGIDFYESLEGMLTEVRRGYVTEPTNVFSAGAANENAEIAVVTEPSDLSKRGVLPVRAYDRFAPREYRFGDFNPERIILNDPVTRDNDLDPLPNAQVGDRFEDITAVVDYSFGNFKFLVTEPPTFRRGDLKPEVAKPAGRDELSIASYNVENLDAVNDLERMPAIARQIIDNLRSPDILTLSEVQDLDGEGPLGPAGDPTWQALVAAIRAAGGPAYEYRQIDPVHNADGGAPNANIRVGFLFNPRRVEFVDRPGGTSTTGTTENTAQPGAQLTFSPGRIDPTNPAFTNSRKPLAGEFRYRGRPLFVVANHFASKGGDAPLFGRFQEPYRPSEIQRRQQADVVNAWVRSLQRADPFARVVVAGDLNDFEFSESVRILQRGTDERGYELVDLWNFVPQRERYSYIFQGNGQVLDHILVSPPLLLFKPEFDAVHINAEFDDEQLSDHDPPLLRLSIR</sequence>
<feature type="compositionally biased region" description="Low complexity" evidence="2">
    <location>
        <begin position="153"/>
        <end position="162"/>
    </location>
</feature>
<evidence type="ECO:0000256" key="2">
    <source>
        <dbReference type="SAM" id="MobiDB-lite"/>
    </source>
</evidence>
<dbReference type="CDD" id="cd04486">
    <property type="entry name" value="YhcR_OBF_like"/>
    <property type="match status" value="1"/>
</dbReference>
<evidence type="ECO:0000313" key="6">
    <source>
        <dbReference type="Proteomes" id="UP001147700"/>
    </source>
</evidence>
<dbReference type="PANTHER" id="PTHR42834:SF1">
    <property type="entry name" value="ENDONUCLEASE_EXONUCLEASE_PHOSPHATASE FAMILY PROTEIN (AFU_ORTHOLOGUE AFUA_3G09210)"/>
    <property type="match status" value="1"/>
</dbReference>
<feature type="region of interest" description="Disordered" evidence="2">
    <location>
        <begin position="137"/>
        <end position="214"/>
    </location>
</feature>
<keyword evidence="1 3" id="KW-0732">Signal</keyword>
<evidence type="ECO:0000313" key="5">
    <source>
        <dbReference type="EMBL" id="MDA0139867.1"/>
    </source>
</evidence>
<dbReference type="EMBL" id="JAPCID010000030">
    <property type="protein sequence ID" value="MDA0139867.1"/>
    <property type="molecule type" value="Genomic_DNA"/>
</dbReference>
<dbReference type="Gene3D" id="2.60.40.1220">
    <property type="match status" value="1"/>
</dbReference>
<dbReference type="InterPro" id="IPR036415">
    <property type="entry name" value="Lamin_tail_dom_sf"/>
</dbReference>
<protein>
    <submittedName>
        <fullName evidence="5">Lamin tail domain-containing protein</fullName>
    </submittedName>
</protein>
<dbReference type="PROSITE" id="PS51841">
    <property type="entry name" value="LTD"/>
    <property type="match status" value="1"/>
</dbReference>
<dbReference type="Gene3D" id="2.60.40.1260">
    <property type="entry name" value="Lamin Tail domain"/>
    <property type="match status" value="1"/>
</dbReference>
<dbReference type="InterPro" id="IPR032812">
    <property type="entry name" value="SbsA_Ig"/>
</dbReference>
<accession>A0ABT4RMR5</accession>
<dbReference type="Pfam" id="PF13205">
    <property type="entry name" value="Big_5"/>
    <property type="match status" value="1"/>
</dbReference>
<dbReference type="SUPFAM" id="SSF74853">
    <property type="entry name" value="Lamin A/C globular tail domain"/>
    <property type="match status" value="1"/>
</dbReference>
<feature type="signal peptide" evidence="3">
    <location>
        <begin position="1"/>
        <end position="21"/>
    </location>
</feature>
<evidence type="ECO:0000256" key="1">
    <source>
        <dbReference type="ARBA" id="ARBA00022729"/>
    </source>
</evidence>
<dbReference type="SUPFAM" id="SSF56219">
    <property type="entry name" value="DNase I-like"/>
    <property type="match status" value="1"/>
</dbReference>
<name>A0ABT4RMR5_9ACTN</name>
<feature type="chain" id="PRO_5045643092" evidence="3">
    <location>
        <begin position="22"/>
        <end position="920"/>
    </location>
</feature>
<dbReference type="Pfam" id="PF00932">
    <property type="entry name" value="LTD"/>
    <property type="match status" value="1"/>
</dbReference>
<feature type="region of interest" description="Disordered" evidence="2">
    <location>
        <begin position="420"/>
        <end position="463"/>
    </location>
</feature>
<feature type="domain" description="LTD" evidence="4">
    <location>
        <begin position="17"/>
        <end position="146"/>
    </location>
</feature>
<evidence type="ECO:0000259" key="4">
    <source>
        <dbReference type="PROSITE" id="PS51841"/>
    </source>
</evidence>